<accession>Q462F7</accession>
<feature type="compositionally biased region" description="Basic and acidic residues" evidence="1">
    <location>
        <begin position="309"/>
        <end position="320"/>
    </location>
</feature>
<feature type="region of interest" description="Disordered" evidence="1">
    <location>
        <begin position="257"/>
        <end position="323"/>
    </location>
</feature>
<name>Q462F7_9ABAC</name>
<dbReference type="Proteomes" id="UP000207582">
    <property type="component" value="Segment"/>
</dbReference>
<dbReference type="Pfam" id="PF03430">
    <property type="entry name" value="TATR"/>
    <property type="match status" value="1"/>
</dbReference>
<dbReference type="InterPro" id="IPR005092">
    <property type="entry name" value="TATR"/>
</dbReference>
<protein>
    <submittedName>
        <fullName evidence="2">Orf10a ie0</fullName>
    </submittedName>
</protein>
<dbReference type="GeneID" id="5142007"/>
<sequence length="806" mass="92285">MNTFDYQNDLYKRIAMESAAVASILLSPRISDDGNSNNLNSFLNMRNDNNNNNNNGEKDSTDFETELSLTSVVMSHPNILTALDSNDSCNKFMNYIDTTTNTPQHTMLENVTFESNMMNYGLENEVNLYEDRRDSNSSKIEDDACDENSQFSDVNTIENNNHEDDENNFQKAIRTANDVVENKNEYRNKHKTAVVSTKTSKKNAKKRSSSPMTEKKRARPSRPPNATIVVDGSIPPQPMMKPVKHTAFVCKSPLINRGGKNLTMLRNDNNKNLQSSDSDNSDDDEDAEQSDNNVSSAMPPPPKKSKLSSKSEKPKSEKKISKTVAVVSDKNKVNDDNFVIKCNKKKRSVDVVIEEKQSIVGSINASLDSVDGQERSKDHDSRTNDLFENKIIPNMMTMERDNNRKFVQYILNGHNYLFLVYENKYNAKTFNKNPNGSIYKIEYVNCVQSIYKYYNANYSHIDRTCKVVSFNRFRFAISMNLLNRMQIELPATEHFKKEDLKKISPKNTFCLLNEVKDPDFISKLTNTFGLDNIYIQGQLTMLLSSIGENRAKILNQHITAMIEDKSLFTIPLHLSRSKELEETVDDDLNPNNTNVSSAYIRDIIELSNKLKFKAPIIPLSIFKTKEQNIENTLNFWINTQKNNNERDKTLAKSLQFTYKFTSVARVLFDETDSDVNKLFKVKKEPGSVAMIEDYLQACESVPNGNNFIMINTLNDERVTIVKAKNEFFWICTNNPNNLIHCNDIIMAFKNFKHHLLSLVPSNRKDLNNRHSGLIKLVAYHLGGDVDINFVHAMCEKFKCNYLYKEF</sequence>
<reference evidence="2 3" key="1">
    <citation type="journal article" date="2005" name="Virology">
        <title>Sequence analysis of the complete genome of Trichoplusia ni single nucleopolyhedrovirus and the identification of a baculoviral photolyase gene.</title>
        <authorList>
            <person name="Willis L.G."/>
            <person name="Seipp R."/>
            <person name="Siepp R."/>
            <person name="Stewart T.M."/>
            <person name="Erlandson M.A."/>
            <person name="Theilmann D.A."/>
        </authorList>
    </citation>
    <scope>NUCLEOTIDE SEQUENCE [LARGE SCALE GENOMIC DNA]</scope>
</reference>
<dbReference type="KEGG" id="vg:5142007"/>
<feature type="compositionally biased region" description="Low complexity" evidence="1">
    <location>
        <begin position="41"/>
        <end position="55"/>
    </location>
</feature>
<feature type="region of interest" description="Disordered" evidence="1">
    <location>
        <begin position="184"/>
        <end position="240"/>
    </location>
</feature>
<evidence type="ECO:0000256" key="1">
    <source>
        <dbReference type="SAM" id="MobiDB-lite"/>
    </source>
</evidence>
<keyword evidence="3" id="KW-1185">Reference proteome</keyword>
<organism evidence="2 3">
    <name type="scientific">Trichoplusia ni single nucleopolyhedrovirus</name>
    <dbReference type="NCBI Taxonomy" id="332054"/>
    <lineage>
        <taxon>Viruses</taxon>
        <taxon>Viruses incertae sedis</taxon>
        <taxon>Naldaviricetes</taxon>
        <taxon>Lefavirales</taxon>
        <taxon>Baculoviridae</taxon>
        <taxon>Alphabaculovirus</taxon>
        <taxon>Alphabaculovirus trini</taxon>
    </lineage>
</organism>
<dbReference type="EMBL" id="DQ017380">
    <property type="protein sequence ID" value="AAZ67379.1"/>
    <property type="molecule type" value="Genomic_DNA"/>
</dbReference>
<feature type="compositionally biased region" description="Acidic residues" evidence="1">
    <location>
        <begin position="279"/>
        <end position="289"/>
    </location>
</feature>
<feature type="region of interest" description="Disordered" evidence="1">
    <location>
        <begin position="41"/>
        <end position="61"/>
    </location>
</feature>
<proteinExistence type="predicted"/>
<evidence type="ECO:0000313" key="2">
    <source>
        <dbReference type="EMBL" id="AAZ67379.1"/>
    </source>
</evidence>
<evidence type="ECO:0000313" key="3">
    <source>
        <dbReference type="Proteomes" id="UP000207582"/>
    </source>
</evidence>
<dbReference type="RefSeq" id="YP_308898.1">
    <property type="nucleotide sequence ID" value="NC_007383.1"/>
</dbReference>
<dbReference type="OrthoDB" id="2637at10239"/>
<feature type="compositionally biased region" description="Basic residues" evidence="1">
    <location>
        <begin position="199"/>
        <end position="208"/>
    </location>
</feature>